<dbReference type="PANTHER" id="PTHR34950:SF1">
    <property type="entry name" value="OS04G0457400 PROTEIN"/>
    <property type="match status" value="1"/>
</dbReference>
<feature type="compositionally biased region" description="Low complexity" evidence="1">
    <location>
        <begin position="67"/>
        <end position="85"/>
    </location>
</feature>
<evidence type="ECO:0000313" key="2">
    <source>
        <dbReference type="EMBL" id="ACG48228.1"/>
    </source>
</evidence>
<name>B6UFU5_MAIZE</name>
<reference evidence="2" key="1">
    <citation type="journal article" date="2009" name="Plant Mol. Biol.">
        <title>Insights into corn genes derived from large-scale cDNA sequencing.</title>
        <authorList>
            <person name="Alexandrov N.N."/>
            <person name="Brover V.V."/>
            <person name="Freidin S."/>
            <person name="Troukhan M.E."/>
            <person name="Tatarinova T.V."/>
            <person name="Zhang H."/>
            <person name="Swaller T.J."/>
            <person name="Lu Y.P."/>
            <person name="Bouck J."/>
            <person name="Flavell R.B."/>
            <person name="Feldmann K.A."/>
        </authorList>
    </citation>
    <scope>NUCLEOTIDE SEQUENCE</scope>
</reference>
<dbReference type="EMBL" id="EU976110">
    <property type="protein sequence ID" value="ACG48228.1"/>
    <property type="molecule type" value="mRNA"/>
</dbReference>
<feature type="region of interest" description="Disordered" evidence="1">
    <location>
        <begin position="30"/>
        <end position="85"/>
    </location>
</feature>
<organism evidence="2">
    <name type="scientific">Zea mays</name>
    <name type="common">Maize</name>
    <dbReference type="NCBI Taxonomy" id="4577"/>
    <lineage>
        <taxon>Eukaryota</taxon>
        <taxon>Viridiplantae</taxon>
        <taxon>Streptophyta</taxon>
        <taxon>Embryophyta</taxon>
        <taxon>Tracheophyta</taxon>
        <taxon>Spermatophyta</taxon>
        <taxon>Magnoliopsida</taxon>
        <taxon>Liliopsida</taxon>
        <taxon>Poales</taxon>
        <taxon>Poaceae</taxon>
        <taxon>PACMAD clade</taxon>
        <taxon>Panicoideae</taxon>
        <taxon>Andropogonodae</taxon>
        <taxon>Andropogoneae</taxon>
        <taxon>Tripsacinae</taxon>
        <taxon>Zea</taxon>
    </lineage>
</organism>
<protein>
    <submittedName>
        <fullName evidence="2">Uncharacterized protein</fullName>
    </submittedName>
</protein>
<proteinExistence type="evidence at transcript level"/>
<feature type="compositionally biased region" description="Basic and acidic residues" evidence="1">
    <location>
        <begin position="30"/>
        <end position="48"/>
    </location>
</feature>
<evidence type="ECO:0000256" key="1">
    <source>
        <dbReference type="SAM" id="MobiDB-lite"/>
    </source>
</evidence>
<dbReference type="AlphaFoldDB" id="B6UFU5"/>
<dbReference type="PANTHER" id="PTHR34950">
    <property type="entry name" value="OS04G0457400 PROTEIN"/>
    <property type="match status" value="1"/>
</dbReference>
<sequence>MASMMGGDLVEAYVLKNACKEKLRRMEAAATAADDKTSKQGRLAEKKVSGTGRRLLGLLKKKVHPKAAASSSPPESGAEEAASSS</sequence>
<accession>B6UFU5</accession>